<dbReference type="AlphaFoldDB" id="A0A1D2MY80"/>
<dbReference type="EMBL" id="LJIJ01000390">
    <property type="protein sequence ID" value="ODM98006.1"/>
    <property type="molecule type" value="Genomic_DNA"/>
</dbReference>
<evidence type="ECO:0000313" key="3">
    <source>
        <dbReference type="Proteomes" id="UP000094527"/>
    </source>
</evidence>
<name>A0A1D2MY80_ORCCI</name>
<accession>A0A1D2MY80</accession>
<protein>
    <submittedName>
        <fullName evidence="2">Uncharacterized protein</fullName>
    </submittedName>
</protein>
<organism evidence="2 3">
    <name type="scientific">Orchesella cincta</name>
    <name type="common">Springtail</name>
    <name type="synonym">Podura cincta</name>
    <dbReference type="NCBI Taxonomy" id="48709"/>
    <lineage>
        <taxon>Eukaryota</taxon>
        <taxon>Metazoa</taxon>
        <taxon>Ecdysozoa</taxon>
        <taxon>Arthropoda</taxon>
        <taxon>Hexapoda</taxon>
        <taxon>Collembola</taxon>
        <taxon>Entomobryomorpha</taxon>
        <taxon>Entomobryoidea</taxon>
        <taxon>Orchesellidae</taxon>
        <taxon>Orchesellinae</taxon>
        <taxon>Orchesella</taxon>
    </lineage>
</organism>
<feature type="compositionally biased region" description="Basic and acidic residues" evidence="1">
    <location>
        <begin position="47"/>
        <end position="57"/>
    </location>
</feature>
<dbReference type="Proteomes" id="UP000094527">
    <property type="component" value="Unassembled WGS sequence"/>
</dbReference>
<keyword evidence="3" id="KW-1185">Reference proteome</keyword>
<reference evidence="2 3" key="1">
    <citation type="journal article" date="2016" name="Genome Biol. Evol.">
        <title>Gene Family Evolution Reflects Adaptation to Soil Environmental Stressors in the Genome of the Collembolan Orchesella cincta.</title>
        <authorList>
            <person name="Faddeeva-Vakhrusheva A."/>
            <person name="Derks M.F."/>
            <person name="Anvar S.Y."/>
            <person name="Agamennone V."/>
            <person name="Suring W."/>
            <person name="Smit S."/>
            <person name="van Straalen N.M."/>
            <person name="Roelofs D."/>
        </authorList>
    </citation>
    <scope>NUCLEOTIDE SEQUENCE [LARGE SCALE GENOMIC DNA]</scope>
    <source>
        <tissue evidence="2">Mixed pool</tissue>
    </source>
</reference>
<feature type="region of interest" description="Disordered" evidence="1">
    <location>
        <begin position="27"/>
        <end position="57"/>
    </location>
</feature>
<proteinExistence type="predicted"/>
<evidence type="ECO:0000256" key="1">
    <source>
        <dbReference type="SAM" id="MobiDB-lite"/>
    </source>
</evidence>
<sequence>MYVFLHILCPSIKNVVMAIRAKKKNRKAQQLKKLAGGGNPKGRGSPRGRDVNHSRIGELEKGCAPVCT</sequence>
<evidence type="ECO:0000313" key="2">
    <source>
        <dbReference type="EMBL" id="ODM98006.1"/>
    </source>
</evidence>
<comment type="caution">
    <text evidence="2">The sequence shown here is derived from an EMBL/GenBank/DDBJ whole genome shotgun (WGS) entry which is preliminary data.</text>
</comment>
<gene>
    <name evidence="2" type="ORF">Ocin01_08676</name>
</gene>